<dbReference type="Proteomes" id="UP001301442">
    <property type="component" value="Chromosome"/>
</dbReference>
<evidence type="ECO:0000256" key="4">
    <source>
        <dbReference type="RuleBase" id="RU368036"/>
    </source>
</evidence>
<comment type="catalytic activity">
    <reaction evidence="2 4">
        <text>glutathione + H2O = L-cysteinylglycine + L-glutamate</text>
        <dbReference type="Rhea" id="RHEA:28807"/>
        <dbReference type="ChEBI" id="CHEBI:15377"/>
        <dbReference type="ChEBI" id="CHEBI:29985"/>
        <dbReference type="ChEBI" id="CHEBI:57925"/>
        <dbReference type="ChEBI" id="CHEBI:61694"/>
        <dbReference type="EC" id="3.4.19.13"/>
    </reaction>
</comment>
<gene>
    <name evidence="5" type="primary">ggt</name>
    <name evidence="5" type="ORF">RI844_17470</name>
</gene>
<comment type="subunit">
    <text evidence="4">This enzyme consists of two polypeptide chains, which are synthesized in precursor form from a single polypeptide.</text>
</comment>
<comment type="PTM">
    <text evidence="4">Cleaved by autocatalysis into a large and a small subunit.</text>
</comment>
<dbReference type="PANTHER" id="PTHR43881:SF1">
    <property type="entry name" value="GAMMA-GLUTAMYLTRANSPEPTIDASE (AFU_ORTHOLOGUE AFUA_4G13580)"/>
    <property type="match status" value="1"/>
</dbReference>
<dbReference type="Gene3D" id="3.60.20.40">
    <property type="match status" value="1"/>
</dbReference>
<evidence type="ECO:0000256" key="1">
    <source>
        <dbReference type="ARBA" id="ARBA00001049"/>
    </source>
</evidence>
<dbReference type="EC" id="2.3.2.2" evidence="4"/>
<keyword evidence="4" id="KW-0378">Hydrolase</keyword>
<dbReference type="EMBL" id="CP136600">
    <property type="protein sequence ID" value="WOH37133.1"/>
    <property type="molecule type" value="Genomic_DNA"/>
</dbReference>
<keyword evidence="4 5" id="KW-0808">Transferase</keyword>
<evidence type="ECO:0000256" key="3">
    <source>
        <dbReference type="ARBA" id="ARBA00047417"/>
    </source>
</evidence>
<dbReference type="InterPro" id="IPR043138">
    <property type="entry name" value="GGT_lsub"/>
</dbReference>
<evidence type="ECO:0000256" key="2">
    <source>
        <dbReference type="ARBA" id="ARBA00001089"/>
    </source>
</evidence>
<dbReference type="NCBIfam" id="TIGR00066">
    <property type="entry name" value="g_glut_trans"/>
    <property type="match status" value="1"/>
</dbReference>
<dbReference type="PANTHER" id="PTHR43881">
    <property type="entry name" value="GAMMA-GLUTAMYLTRANSPEPTIDASE (AFU_ORTHOLOGUE AFUA_4G13580)"/>
    <property type="match status" value="1"/>
</dbReference>
<comment type="catalytic activity">
    <reaction evidence="1 4">
        <text>an S-substituted glutathione + H2O = an S-substituted L-cysteinylglycine + L-glutamate</text>
        <dbReference type="Rhea" id="RHEA:59468"/>
        <dbReference type="ChEBI" id="CHEBI:15377"/>
        <dbReference type="ChEBI" id="CHEBI:29985"/>
        <dbReference type="ChEBI" id="CHEBI:90779"/>
        <dbReference type="ChEBI" id="CHEBI:143103"/>
        <dbReference type="EC" id="3.4.19.13"/>
    </reaction>
</comment>
<keyword evidence="6" id="KW-1185">Reference proteome</keyword>
<organism evidence="5 6">
    <name type="scientific">Thalassotalea fonticola</name>
    <dbReference type="NCBI Taxonomy" id="3065649"/>
    <lineage>
        <taxon>Bacteria</taxon>
        <taxon>Pseudomonadati</taxon>
        <taxon>Pseudomonadota</taxon>
        <taxon>Gammaproteobacteria</taxon>
        <taxon>Alteromonadales</taxon>
        <taxon>Colwelliaceae</taxon>
        <taxon>Thalassotalea</taxon>
    </lineage>
</organism>
<dbReference type="InterPro" id="IPR029055">
    <property type="entry name" value="Ntn_hydrolases_N"/>
</dbReference>
<keyword evidence="4" id="KW-0317">Glutathione biosynthesis</keyword>
<dbReference type="PRINTS" id="PR01210">
    <property type="entry name" value="GGTRANSPTASE"/>
</dbReference>
<name>A0ABZ0GNJ8_9GAMM</name>
<accession>A0ABZ0GNJ8</accession>
<comment type="pathway">
    <text evidence="4">Sulfur metabolism; glutathione metabolism.</text>
</comment>
<dbReference type="PROSITE" id="PS51257">
    <property type="entry name" value="PROKAR_LIPOPROTEIN"/>
    <property type="match status" value="1"/>
</dbReference>
<dbReference type="SUPFAM" id="SSF56235">
    <property type="entry name" value="N-terminal nucleophile aminohydrolases (Ntn hydrolases)"/>
    <property type="match status" value="1"/>
</dbReference>
<dbReference type="InterPro" id="IPR052896">
    <property type="entry name" value="GGT-like_enzyme"/>
</dbReference>
<dbReference type="Gene3D" id="1.10.246.130">
    <property type="match status" value="1"/>
</dbReference>
<keyword evidence="4" id="KW-0865">Zymogen</keyword>
<dbReference type="GO" id="GO:0103068">
    <property type="term" value="F:leukotriene C4 gamma-glutamyl transferase activity"/>
    <property type="evidence" value="ECO:0007669"/>
    <property type="project" value="UniProtKB-EC"/>
</dbReference>
<dbReference type="InterPro" id="IPR000101">
    <property type="entry name" value="GGT_peptidase"/>
</dbReference>
<protein>
    <recommendedName>
        <fullName evidence="4">Glutathione hydrolase proenzyme</fullName>
        <ecNumber evidence="4">2.3.2.2</ecNumber>
        <ecNumber evidence="4">3.4.19.13</ecNumber>
    </recommendedName>
    <component>
        <recommendedName>
            <fullName evidence="4">Glutathione hydrolase large chain</fullName>
        </recommendedName>
    </component>
    <component>
        <recommendedName>
            <fullName evidence="4">Glutathione hydrolase small chain</fullName>
        </recommendedName>
    </component>
</protein>
<dbReference type="EC" id="3.4.19.13" evidence="4"/>
<proteinExistence type="inferred from homology"/>
<dbReference type="Pfam" id="PF01019">
    <property type="entry name" value="G_glu_transpept"/>
    <property type="match status" value="1"/>
</dbReference>
<keyword evidence="4 5" id="KW-0012">Acyltransferase</keyword>
<reference evidence="5 6" key="1">
    <citation type="submission" date="2023-09" db="EMBL/GenBank/DDBJ databases">
        <authorList>
            <person name="Qi X."/>
        </authorList>
    </citation>
    <scope>NUCLEOTIDE SEQUENCE [LARGE SCALE GENOMIC DNA]</scope>
    <source>
        <strain evidence="5 6">S1-1</strain>
    </source>
</reference>
<evidence type="ECO:0000313" key="6">
    <source>
        <dbReference type="Proteomes" id="UP001301442"/>
    </source>
</evidence>
<dbReference type="RefSeq" id="WP_348395927.1">
    <property type="nucleotide sequence ID" value="NZ_CP136600.1"/>
</dbReference>
<sequence length="614" mass="66759">MKFKVKVITTCAALLLMACNEGVENNSNDVPIVAPIDNRVVYVGENNEPVTLREDGRGDRVVSAPWATRSAVLATNGMAATSHPLASQIAIDILKKGGSAVDAAIAANAAIGLMEPTGNGIGGDLFAIVWDPKTEKLYGLNGSGRSAKGQTLADLKAKIGDVSEIPNWGTAPVTVPGTVDAWYELHDKFGTISMTDNLAPAIKYARNGFPVTEVVSYYMGIYQARYEKLFAAGEIEEIANYQSTYLIDGEYIKEGQIFKNPDLASTLSLIAKGGRDAFYKGNIADTIEAYFKRIDGPLRKEDFASHTSTWIDPVSVNYRGVDVWELPPNGQGIAALQMLNILEGYDLKAMGHNSADYLHVMTEAKKLAFEDRARFYADPDYYDIPLEGLLSKEYAAQRRSLISMDKASLAVDHGDPKLLKGDTIYLTVADKDGMMVSLIQSNYRGMGTGLVADGLGFIFQNRGAQYSLNEDHPNVYAPDKRPFHTIIPAFITKDGKPLMSFGLMGGAMQPQGHVQMVANIIDFGMGVQQAGDAARYHHNGSTEPTWQARMKDGGVLELESGVKADVVRELQKRGHKINITSGPFGGYQAIWLDPKTSVYHGASEMRKDGMAIGY</sequence>
<comment type="catalytic activity">
    <reaction evidence="3 4">
        <text>an N-terminal (5-L-glutamyl)-[peptide] + an alpha-amino acid = 5-L-glutamyl amino acid + an N-terminal L-alpha-aminoacyl-[peptide]</text>
        <dbReference type="Rhea" id="RHEA:23904"/>
        <dbReference type="Rhea" id="RHEA-COMP:9780"/>
        <dbReference type="Rhea" id="RHEA-COMP:9795"/>
        <dbReference type="ChEBI" id="CHEBI:77644"/>
        <dbReference type="ChEBI" id="CHEBI:78597"/>
        <dbReference type="ChEBI" id="CHEBI:78599"/>
        <dbReference type="ChEBI" id="CHEBI:78608"/>
        <dbReference type="EC" id="2.3.2.2"/>
    </reaction>
</comment>
<evidence type="ECO:0000313" key="5">
    <source>
        <dbReference type="EMBL" id="WOH37133.1"/>
    </source>
</evidence>
<dbReference type="InterPro" id="IPR043137">
    <property type="entry name" value="GGT_ssub_C"/>
</dbReference>
<comment type="similarity">
    <text evidence="4">Belongs to the gamma-glutamyltransferase family.</text>
</comment>